<dbReference type="PANTHER" id="PTHR45753">
    <property type="entry name" value="ORNITHINE CARBAMOYLTRANSFERASE, MITOCHONDRIAL"/>
    <property type="match status" value="1"/>
</dbReference>
<dbReference type="Gene3D" id="3.40.50.1370">
    <property type="entry name" value="Aspartate/ornithine carbamoyltransferase"/>
    <property type="match status" value="2"/>
</dbReference>
<name>A0A812QAU2_SYMPI</name>
<comment type="caution">
    <text evidence="6">The sequence shown here is derived from an EMBL/GenBank/DDBJ whole genome shotgun (WGS) entry which is preliminary data.</text>
</comment>
<dbReference type="GO" id="GO:0019240">
    <property type="term" value="P:citrulline biosynthetic process"/>
    <property type="evidence" value="ECO:0007669"/>
    <property type="project" value="TreeGrafter"/>
</dbReference>
<dbReference type="InterPro" id="IPR006130">
    <property type="entry name" value="Asp/Orn_carbamoylTrfase"/>
</dbReference>
<evidence type="ECO:0000259" key="5">
    <source>
        <dbReference type="Pfam" id="PF02729"/>
    </source>
</evidence>
<dbReference type="PRINTS" id="PR00102">
    <property type="entry name" value="OTCASE"/>
</dbReference>
<accession>A0A812QAU2</accession>
<dbReference type="EMBL" id="CAJNIZ010016335">
    <property type="protein sequence ID" value="CAE7384399.1"/>
    <property type="molecule type" value="Genomic_DNA"/>
</dbReference>
<evidence type="ECO:0000259" key="4">
    <source>
        <dbReference type="Pfam" id="PF00185"/>
    </source>
</evidence>
<dbReference type="GO" id="GO:0004585">
    <property type="term" value="F:ornithine carbamoyltransferase activity"/>
    <property type="evidence" value="ECO:0007669"/>
    <property type="project" value="UniProtKB-EC"/>
</dbReference>
<dbReference type="EC" id="2.1.3.3" evidence="2"/>
<dbReference type="Proteomes" id="UP000649617">
    <property type="component" value="Unassembled WGS sequence"/>
</dbReference>
<dbReference type="InterPro" id="IPR036901">
    <property type="entry name" value="Asp/Orn_carbamoylTrfase_sf"/>
</dbReference>
<evidence type="ECO:0000256" key="3">
    <source>
        <dbReference type="ARBA" id="ARBA00022679"/>
    </source>
</evidence>
<feature type="domain" description="Aspartate/ornithine carbamoyltransferase Asp/Orn-binding" evidence="4">
    <location>
        <begin position="194"/>
        <end position="347"/>
    </location>
</feature>
<dbReference type="GO" id="GO:0016020">
    <property type="term" value="C:membrane"/>
    <property type="evidence" value="ECO:0007669"/>
    <property type="project" value="InterPro"/>
</dbReference>
<dbReference type="InterPro" id="IPR002292">
    <property type="entry name" value="Orn/put_carbamltrans"/>
</dbReference>
<organism evidence="6 7">
    <name type="scientific">Symbiodinium pilosum</name>
    <name type="common">Dinoflagellate</name>
    <dbReference type="NCBI Taxonomy" id="2952"/>
    <lineage>
        <taxon>Eukaryota</taxon>
        <taxon>Sar</taxon>
        <taxon>Alveolata</taxon>
        <taxon>Dinophyceae</taxon>
        <taxon>Suessiales</taxon>
        <taxon>Symbiodiniaceae</taxon>
        <taxon>Symbiodinium</taxon>
    </lineage>
</organism>
<keyword evidence="7" id="KW-1185">Reference proteome</keyword>
<dbReference type="NCBIfam" id="TIGR00658">
    <property type="entry name" value="orni_carb_tr"/>
    <property type="match status" value="1"/>
</dbReference>
<dbReference type="Pfam" id="PF04724">
    <property type="entry name" value="Glyco_transf_17"/>
    <property type="match status" value="1"/>
</dbReference>
<dbReference type="PRINTS" id="PR00100">
    <property type="entry name" value="AOTCASE"/>
</dbReference>
<keyword evidence="3" id="KW-0808">Transferase</keyword>
<comment type="similarity">
    <text evidence="1">Belongs to the aspartate/ornithine carbamoyltransferase superfamily. OTCase family.</text>
</comment>
<dbReference type="FunFam" id="3.40.50.1370:FF:000008">
    <property type="entry name" value="Ornithine carbamoyltransferase"/>
    <property type="match status" value="1"/>
</dbReference>
<dbReference type="InterPro" id="IPR006132">
    <property type="entry name" value="Asp/Orn_carbamoyltranf_P-bd"/>
</dbReference>
<dbReference type="NCBIfam" id="NF001986">
    <property type="entry name" value="PRK00779.1"/>
    <property type="match status" value="1"/>
</dbReference>
<feature type="domain" description="Aspartate/ornithine carbamoyltransferase carbamoyl-P binding" evidence="5">
    <location>
        <begin position="41"/>
        <end position="187"/>
    </location>
</feature>
<evidence type="ECO:0000313" key="7">
    <source>
        <dbReference type="Proteomes" id="UP000649617"/>
    </source>
</evidence>
<dbReference type="GO" id="GO:0016597">
    <property type="term" value="F:amino acid binding"/>
    <property type="evidence" value="ECO:0007669"/>
    <property type="project" value="InterPro"/>
</dbReference>
<dbReference type="GO" id="GO:0042450">
    <property type="term" value="P:L-arginine biosynthetic process via ornithine"/>
    <property type="evidence" value="ECO:0007669"/>
    <property type="project" value="TreeGrafter"/>
</dbReference>
<dbReference type="PANTHER" id="PTHR45753:SF3">
    <property type="entry name" value="ORNITHINE TRANSCARBAMYLASE, MITOCHONDRIAL"/>
    <property type="match status" value="1"/>
</dbReference>
<dbReference type="Pfam" id="PF00185">
    <property type="entry name" value="OTCace"/>
    <property type="match status" value="1"/>
</dbReference>
<dbReference type="OrthoDB" id="429603at2759"/>
<dbReference type="GO" id="GO:0003830">
    <property type="term" value="F:beta-1,4-mannosylglycoprotein 4-beta-N-acetylglucosaminyltransferase activity"/>
    <property type="evidence" value="ECO:0007669"/>
    <property type="project" value="InterPro"/>
</dbReference>
<sequence>MEDWLLKNDNATSFLYKHVDRRLGYQPSDPAPPSATTRTARHVLTMCDLSRDEVMDILRVAAAMKESRKNYLDTGYDRFSETLKGYSLLTLFEKPSLRTRVSLEVGMNQLGGQAIFYSIADSPLGVKESIQDTGRVLSRMCQGITARVMTRKALRSLAQVAEIPVINALDDYAHPLQMLADLLTVLEYKGSFANFTMTYMGDLENNVTYDLMRTAALMGYNLNLAGQGDIEKSVWDEVNALAESSGSKVKVCPTAAEAMTGVDCVYTDSWMSYGIAKEEEEARMKLFMPYQVTAELMKLAKPDCIFMNCLPAARGMEQTAEVIDGPQSVVFDQAENRLHAMKALAVFMMAPKRFGEIMGLGRTNKGKKKGGTMFSAESIQRICVLKTLIQRRPEIPDDALLIFSDLDEVPSAQAIQMLRVCKTKPSAKDGPWIQAHYPMPYNLRVGCKARKKSELHYQGVFTTMGFLRRKKGLALRYNMRRNLIVPRAGIHLTYVGSRADVDYKLLHHGAFL</sequence>
<evidence type="ECO:0000256" key="1">
    <source>
        <dbReference type="ARBA" id="ARBA00007805"/>
    </source>
</evidence>
<dbReference type="Pfam" id="PF02729">
    <property type="entry name" value="OTCace_N"/>
    <property type="match status" value="1"/>
</dbReference>
<dbReference type="InterPro" id="IPR006813">
    <property type="entry name" value="Glyco_trans_17"/>
</dbReference>
<dbReference type="InterPro" id="IPR006131">
    <property type="entry name" value="Asp_carbamoyltransf_Asp/Orn-bd"/>
</dbReference>
<proteinExistence type="inferred from homology"/>
<dbReference type="AlphaFoldDB" id="A0A812QAU2"/>
<reference evidence="6" key="1">
    <citation type="submission" date="2021-02" db="EMBL/GenBank/DDBJ databases">
        <authorList>
            <person name="Dougan E. K."/>
            <person name="Rhodes N."/>
            <person name="Thang M."/>
            <person name="Chan C."/>
        </authorList>
    </citation>
    <scope>NUCLEOTIDE SEQUENCE</scope>
</reference>
<gene>
    <name evidence="6" type="primary">argF</name>
    <name evidence="6" type="ORF">SPIL2461_LOCUS9390</name>
</gene>
<evidence type="ECO:0000256" key="2">
    <source>
        <dbReference type="ARBA" id="ARBA00013007"/>
    </source>
</evidence>
<dbReference type="SUPFAM" id="SSF53671">
    <property type="entry name" value="Aspartate/ornithine carbamoyltransferase"/>
    <property type="match status" value="1"/>
</dbReference>
<protein>
    <recommendedName>
        <fullName evidence="2">ornithine carbamoyltransferase</fullName>
        <ecNumber evidence="2">2.1.3.3</ecNumber>
    </recommendedName>
</protein>
<evidence type="ECO:0000313" key="6">
    <source>
        <dbReference type="EMBL" id="CAE7384399.1"/>
    </source>
</evidence>